<organism evidence="7 8">
    <name type="scientific">Luteolibacter flavescens</name>
    <dbReference type="NCBI Taxonomy" id="1859460"/>
    <lineage>
        <taxon>Bacteria</taxon>
        <taxon>Pseudomonadati</taxon>
        <taxon>Verrucomicrobiota</taxon>
        <taxon>Verrucomicrobiia</taxon>
        <taxon>Verrucomicrobiales</taxon>
        <taxon>Verrucomicrobiaceae</taxon>
        <taxon>Luteolibacter</taxon>
    </lineage>
</organism>
<comment type="caution">
    <text evidence="7">The sequence shown here is derived from an EMBL/GenBank/DDBJ whole genome shotgun (WGS) entry which is preliminary data.</text>
</comment>
<keyword evidence="8" id="KW-1185">Reference proteome</keyword>
<accession>A0ABT3FPP7</accession>
<keyword evidence="4" id="KW-0804">Transcription</keyword>
<dbReference type="Pfam" id="PF04542">
    <property type="entry name" value="Sigma70_r2"/>
    <property type="match status" value="1"/>
</dbReference>
<dbReference type="PANTHER" id="PTHR43133:SF45">
    <property type="entry name" value="RNA POLYMERASE ECF-TYPE SIGMA FACTOR"/>
    <property type="match status" value="1"/>
</dbReference>
<proteinExistence type="inferred from homology"/>
<dbReference type="InterPro" id="IPR013249">
    <property type="entry name" value="RNA_pol_sigma70_r4_t2"/>
</dbReference>
<evidence type="ECO:0000313" key="8">
    <source>
        <dbReference type="Proteomes" id="UP001207930"/>
    </source>
</evidence>
<dbReference type="InterPro" id="IPR039425">
    <property type="entry name" value="RNA_pol_sigma-70-like"/>
</dbReference>
<dbReference type="InterPro" id="IPR036388">
    <property type="entry name" value="WH-like_DNA-bd_sf"/>
</dbReference>
<dbReference type="NCBIfam" id="TIGR02937">
    <property type="entry name" value="sigma70-ECF"/>
    <property type="match status" value="1"/>
</dbReference>
<evidence type="ECO:0000259" key="6">
    <source>
        <dbReference type="Pfam" id="PF08281"/>
    </source>
</evidence>
<keyword evidence="3" id="KW-0731">Sigma factor</keyword>
<feature type="domain" description="RNA polymerase sigma factor 70 region 4 type 2" evidence="6">
    <location>
        <begin position="114"/>
        <end position="164"/>
    </location>
</feature>
<gene>
    <name evidence="7" type="ORF">OKA04_12485</name>
</gene>
<dbReference type="PANTHER" id="PTHR43133">
    <property type="entry name" value="RNA POLYMERASE ECF-TYPE SIGMA FACTO"/>
    <property type="match status" value="1"/>
</dbReference>
<feature type="domain" description="RNA polymerase sigma-70 region 2" evidence="5">
    <location>
        <begin position="28"/>
        <end position="78"/>
    </location>
</feature>
<dbReference type="RefSeq" id="WP_264501504.1">
    <property type="nucleotide sequence ID" value="NZ_JAPDDS010000006.1"/>
</dbReference>
<keyword evidence="2" id="KW-0805">Transcription regulation</keyword>
<dbReference type="Proteomes" id="UP001207930">
    <property type="component" value="Unassembled WGS sequence"/>
</dbReference>
<dbReference type="EMBL" id="JAPDDS010000006">
    <property type="protein sequence ID" value="MCW1885548.1"/>
    <property type="molecule type" value="Genomic_DNA"/>
</dbReference>
<dbReference type="SUPFAM" id="SSF88659">
    <property type="entry name" value="Sigma3 and sigma4 domains of RNA polymerase sigma factors"/>
    <property type="match status" value="1"/>
</dbReference>
<evidence type="ECO:0000256" key="2">
    <source>
        <dbReference type="ARBA" id="ARBA00023015"/>
    </source>
</evidence>
<protein>
    <submittedName>
        <fullName evidence="7">Sigma-70 family RNA polymerase sigma factor</fullName>
    </submittedName>
</protein>
<evidence type="ECO:0000256" key="1">
    <source>
        <dbReference type="ARBA" id="ARBA00010641"/>
    </source>
</evidence>
<dbReference type="InterPro" id="IPR013324">
    <property type="entry name" value="RNA_pol_sigma_r3/r4-like"/>
</dbReference>
<dbReference type="Gene3D" id="1.10.10.10">
    <property type="entry name" value="Winged helix-like DNA-binding domain superfamily/Winged helix DNA-binding domain"/>
    <property type="match status" value="1"/>
</dbReference>
<reference evidence="7 8" key="1">
    <citation type="submission" date="2022-10" db="EMBL/GenBank/DDBJ databases">
        <title>Luteolibacter flavescens strain MCCC 1K03193, whole genome shotgun sequencing project.</title>
        <authorList>
            <person name="Zhao G."/>
            <person name="Shen L."/>
        </authorList>
    </citation>
    <scope>NUCLEOTIDE SEQUENCE [LARGE SCALE GENOMIC DNA]</scope>
    <source>
        <strain evidence="7 8">MCCC 1K03193</strain>
    </source>
</reference>
<sequence length="177" mass="20204">MDTSEHQRKFAEWTGEHGAILHHVVNGFASGADRHDLRQEVMLAVWKSIPAYRGQAKPTTYLYRVCHNAALMWKRSEKNYRHRIDRFTAETREDAGMAIPPAVHRGSGAEERLELLYAAIHRLKLLDRSLILMWLDGLSYHEMAEILGLTEGNVGIKINRIKGQLTQTLKGNDHGPR</sequence>
<dbReference type="InterPro" id="IPR014284">
    <property type="entry name" value="RNA_pol_sigma-70_dom"/>
</dbReference>
<evidence type="ECO:0000259" key="5">
    <source>
        <dbReference type="Pfam" id="PF04542"/>
    </source>
</evidence>
<dbReference type="Pfam" id="PF08281">
    <property type="entry name" value="Sigma70_r4_2"/>
    <property type="match status" value="1"/>
</dbReference>
<dbReference type="InterPro" id="IPR007627">
    <property type="entry name" value="RNA_pol_sigma70_r2"/>
</dbReference>
<evidence type="ECO:0000313" key="7">
    <source>
        <dbReference type="EMBL" id="MCW1885548.1"/>
    </source>
</evidence>
<evidence type="ECO:0000256" key="4">
    <source>
        <dbReference type="ARBA" id="ARBA00023163"/>
    </source>
</evidence>
<dbReference type="Gene3D" id="1.10.1740.10">
    <property type="match status" value="1"/>
</dbReference>
<comment type="similarity">
    <text evidence="1">Belongs to the sigma-70 factor family. ECF subfamily.</text>
</comment>
<dbReference type="InterPro" id="IPR013325">
    <property type="entry name" value="RNA_pol_sigma_r2"/>
</dbReference>
<dbReference type="SUPFAM" id="SSF88946">
    <property type="entry name" value="Sigma2 domain of RNA polymerase sigma factors"/>
    <property type="match status" value="1"/>
</dbReference>
<evidence type="ECO:0000256" key="3">
    <source>
        <dbReference type="ARBA" id="ARBA00023082"/>
    </source>
</evidence>
<name>A0ABT3FPP7_9BACT</name>